<feature type="domain" description="Cadherin" evidence="13">
    <location>
        <begin position="137"/>
        <end position="247"/>
    </location>
</feature>
<dbReference type="AlphaFoldDB" id="J9E9E9"/>
<evidence type="ECO:0000256" key="11">
    <source>
        <dbReference type="ARBA" id="ARBA00023180"/>
    </source>
</evidence>
<dbReference type="GO" id="GO:0005886">
    <property type="term" value="C:plasma membrane"/>
    <property type="evidence" value="ECO:0007669"/>
    <property type="project" value="InterPro"/>
</dbReference>
<comment type="caution">
    <text evidence="14">The sequence shown here is derived from an EMBL/GenBank/DDBJ whole genome shotgun (WGS) entry which is preliminary data.</text>
</comment>
<accession>J9E9E9</accession>
<evidence type="ECO:0000256" key="7">
    <source>
        <dbReference type="ARBA" id="ARBA00022889"/>
    </source>
</evidence>
<evidence type="ECO:0000256" key="2">
    <source>
        <dbReference type="ARBA" id="ARBA00022536"/>
    </source>
</evidence>
<dbReference type="PANTHER" id="PTHR24026">
    <property type="entry name" value="FAT ATYPICAL CADHERIN-RELATED"/>
    <property type="match status" value="1"/>
</dbReference>
<keyword evidence="7" id="KW-0130">Cell adhesion</keyword>
<reference evidence="15" key="1">
    <citation type="submission" date="2012-08" db="EMBL/GenBank/DDBJ databases">
        <title>The Genome Sequence of Wuchereria bancrofti.</title>
        <authorList>
            <person name="Nutman T.B."/>
            <person name="Fink D.L."/>
            <person name="Russ C."/>
            <person name="Young S."/>
            <person name="Zeng Q."/>
            <person name="Koehrsen M."/>
            <person name="Alvarado L."/>
            <person name="Berlin A."/>
            <person name="Chapman S.B."/>
            <person name="Chen Z."/>
            <person name="Freedman E."/>
            <person name="Gellesch M."/>
            <person name="Goldberg J."/>
            <person name="Griggs A."/>
            <person name="Gujja S."/>
            <person name="Heilman E.R."/>
            <person name="Heiman D."/>
            <person name="Hepburn T."/>
            <person name="Howarth C."/>
            <person name="Jen D."/>
            <person name="Larson L."/>
            <person name="Lewis B."/>
            <person name="Mehta T."/>
            <person name="Park D."/>
            <person name="Pearson M."/>
            <person name="Roberts A."/>
            <person name="Saif S."/>
            <person name="Shea T."/>
            <person name="Shenoy N."/>
            <person name="Sisk P."/>
            <person name="Stolte C."/>
            <person name="Sykes S."/>
            <person name="Walk T."/>
            <person name="White J."/>
            <person name="Yandava C."/>
            <person name="Haas B."/>
            <person name="Henn M.R."/>
            <person name="Nusbaum C."/>
            <person name="Birren B."/>
        </authorList>
    </citation>
    <scope>NUCLEOTIDE SEQUENCE [LARGE SCALE GENOMIC DNA]</scope>
    <source>
        <strain evidence="15">NA</strain>
    </source>
</reference>
<feature type="domain" description="Cadherin" evidence="13">
    <location>
        <begin position="248"/>
        <end position="351"/>
    </location>
</feature>
<keyword evidence="9" id="KW-0472">Membrane</keyword>
<dbReference type="PANTHER" id="PTHR24026:SF125">
    <property type="entry name" value="FAT-LIKE CADHERIN-RELATED TUMOR SUPPRESSOR HOMOLOG"/>
    <property type="match status" value="1"/>
</dbReference>
<keyword evidence="4" id="KW-0732">Signal</keyword>
<feature type="domain" description="Cadherin" evidence="13">
    <location>
        <begin position="34"/>
        <end position="141"/>
    </location>
</feature>
<dbReference type="PROSITE" id="PS50268">
    <property type="entry name" value="CADHERIN_2"/>
    <property type="match status" value="5"/>
</dbReference>
<dbReference type="FunFam" id="2.60.40.60:FF:000037">
    <property type="entry name" value="FAT atypical cadherin 1"/>
    <property type="match status" value="1"/>
</dbReference>
<dbReference type="Gene3D" id="2.60.40.60">
    <property type="entry name" value="Cadherins"/>
    <property type="match status" value="5"/>
</dbReference>
<keyword evidence="6 12" id="KW-0106">Calcium</keyword>
<evidence type="ECO:0000259" key="13">
    <source>
        <dbReference type="PROSITE" id="PS50268"/>
    </source>
</evidence>
<name>J9E9E9_WUCBA</name>
<feature type="domain" description="Cadherin" evidence="13">
    <location>
        <begin position="1"/>
        <end position="33"/>
    </location>
</feature>
<keyword evidence="2" id="KW-0245">EGF-like domain</keyword>
<evidence type="ECO:0000256" key="1">
    <source>
        <dbReference type="ARBA" id="ARBA00004167"/>
    </source>
</evidence>
<proteinExistence type="predicted"/>
<keyword evidence="10" id="KW-1015">Disulfide bond</keyword>
<evidence type="ECO:0000256" key="5">
    <source>
        <dbReference type="ARBA" id="ARBA00022737"/>
    </source>
</evidence>
<evidence type="ECO:0000256" key="8">
    <source>
        <dbReference type="ARBA" id="ARBA00022989"/>
    </source>
</evidence>
<keyword evidence="11" id="KW-0325">Glycoprotein</keyword>
<gene>
    <name evidence="14" type="ORF">WUBG_10313</name>
</gene>
<evidence type="ECO:0000256" key="12">
    <source>
        <dbReference type="PROSITE-ProRule" id="PRU00043"/>
    </source>
</evidence>
<evidence type="ECO:0000256" key="3">
    <source>
        <dbReference type="ARBA" id="ARBA00022692"/>
    </source>
</evidence>
<dbReference type="InterPro" id="IPR015919">
    <property type="entry name" value="Cadherin-like_sf"/>
</dbReference>
<keyword evidence="8" id="KW-1133">Transmembrane helix</keyword>
<dbReference type="Pfam" id="PF00028">
    <property type="entry name" value="Cadherin"/>
    <property type="match status" value="3"/>
</dbReference>
<dbReference type="SMART" id="SM00112">
    <property type="entry name" value="CA"/>
    <property type="match status" value="3"/>
</dbReference>
<dbReference type="InterPro" id="IPR020894">
    <property type="entry name" value="Cadherin_CS"/>
</dbReference>
<dbReference type="GO" id="GO:0005509">
    <property type="term" value="F:calcium ion binding"/>
    <property type="evidence" value="ECO:0007669"/>
    <property type="project" value="UniProtKB-UniRule"/>
</dbReference>
<dbReference type="SUPFAM" id="SSF49313">
    <property type="entry name" value="Cadherin-like"/>
    <property type="match status" value="5"/>
</dbReference>
<dbReference type="EMBL" id="ADBV01006198">
    <property type="protein sequence ID" value="EJW78778.1"/>
    <property type="molecule type" value="Genomic_DNA"/>
</dbReference>
<protein>
    <recommendedName>
        <fullName evidence="13">Cadherin domain-containing protein</fullName>
    </recommendedName>
</protein>
<evidence type="ECO:0000256" key="4">
    <source>
        <dbReference type="ARBA" id="ARBA00022729"/>
    </source>
</evidence>
<evidence type="ECO:0000256" key="6">
    <source>
        <dbReference type="ARBA" id="ARBA00022837"/>
    </source>
</evidence>
<dbReference type="GO" id="GO:0007156">
    <property type="term" value="P:homophilic cell adhesion via plasma membrane adhesion molecules"/>
    <property type="evidence" value="ECO:0007669"/>
    <property type="project" value="InterPro"/>
</dbReference>
<dbReference type="PRINTS" id="PR00205">
    <property type="entry name" value="CADHERIN"/>
</dbReference>
<keyword evidence="5" id="KW-0677">Repeat</keyword>
<keyword evidence="3" id="KW-0812">Transmembrane</keyword>
<dbReference type="InterPro" id="IPR002126">
    <property type="entry name" value="Cadherin-like_dom"/>
</dbReference>
<sequence>MQAMDNGEPMLSSICTVLVEFSDVNENLFPPLFDDIAREATVYENMPLWTEVLALKAIDPDSPEMPVKYTLIDGDGISSFIIDSEGILRTSVVLDREAYDSYWLTIEACDMNPVPLCSVLHVFVRVLDRNDHIPLSLRPIYFSTIPENSPEDTVITKVEAEDKDDFLDRHDITNIRFKIISGDPQSFFGIDSKTGYIITRGKRRLDRETQKEHVIVVEICDQGYPKLCTTVSVVITITDLNDNLPSFKQTTYNFNVPADEIGELCRIFAMDIDEGQNARLLYNFTEADPRFCIDSDGQIITTDSLKENENYQLTVKASDMGQPLQTSSPVLVTLNAIRRHTKKTANGKPKLLNENRWTRLSISDADSIGETIGLIEAEDPDGDQLWWKIIGGNPNNTFAISCDAGELYLAKSLDFIRKNITIVRLKFAVNDGLDTTEGVVLIEIFRKHRPEFDAQYHKILVPKTAPIGTVVHTLKATIEQLNGSISDRGIIFGIHVVEDIAVTDKLRVNPSSGEVVIAEPLNNIVTNFFTMVVYARFNQMINYAQLDISLRGETKTPPKFIVSEYFTTISARSV</sequence>
<evidence type="ECO:0000256" key="9">
    <source>
        <dbReference type="ARBA" id="ARBA00023136"/>
    </source>
</evidence>
<dbReference type="PROSITE" id="PS00232">
    <property type="entry name" value="CADHERIN_1"/>
    <property type="match status" value="1"/>
</dbReference>
<dbReference type="Proteomes" id="UP000004810">
    <property type="component" value="Unassembled WGS sequence"/>
</dbReference>
<feature type="domain" description="Cadherin" evidence="13">
    <location>
        <begin position="354"/>
        <end position="452"/>
    </location>
</feature>
<comment type="subcellular location">
    <subcellularLocation>
        <location evidence="1">Membrane</location>
        <topology evidence="1">Single-pass membrane protein</topology>
    </subcellularLocation>
</comment>
<dbReference type="CDD" id="cd11304">
    <property type="entry name" value="Cadherin_repeat"/>
    <property type="match status" value="5"/>
</dbReference>
<evidence type="ECO:0000256" key="10">
    <source>
        <dbReference type="ARBA" id="ARBA00023157"/>
    </source>
</evidence>
<evidence type="ECO:0000313" key="15">
    <source>
        <dbReference type="Proteomes" id="UP000004810"/>
    </source>
</evidence>
<evidence type="ECO:0000313" key="14">
    <source>
        <dbReference type="EMBL" id="EJW78778.1"/>
    </source>
</evidence>
<organism evidence="14 15">
    <name type="scientific">Wuchereria bancrofti</name>
    <dbReference type="NCBI Taxonomy" id="6293"/>
    <lineage>
        <taxon>Eukaryota</taxon>
        <taxon>Metazoa</taxon>
        <taxon>Ecdysozoa</taxon>
        <taxon>Nematoda</taxon>
        <taxon>Chromadorea</taxon>
        <taxon>Rhabditida</taxon>
        <taxon>Spirurina</taxon>
        <taxon>Spiruromorpha</taxon>
        <taxon>Filarioidea</taxon>
        <taxon>Onchocercidae</taxon>
        <taxon>Wuchereria</taxon>
    </lineage>
</organism>